<keyword evidence="6" id="KW-0675">Receptor</keyword>
<evidence type="ECO:0000256" key="4">
    <source>
        <dbReference type="ARBA" id="ARBA00022989"/>
    </source>
</evidence>
<keyword evidence="5 8" id="KW-0472">Membrane</keyword>
<evidence type="ECO:0000256" key="8">
    <source>
        <dbReference type="SAM" id="Phobius"/>
    </source>
</evidence>
<protein>
    <recommendedName>
        <fullName evidence="12">Ionotropic receptor</fullName>
    </recommendedName>
</protein>
<organism evidence="10 11">
    <name type="scientific">Drosophila suzukii</name>
    <name type="common">Spotted-wing drosophila fruit fly</name>
    <dbReference type="NCBI Taxonomy" id="28584"/>
    <lineage>
        <taxon>Eukaryota</taxon>
        <taxon>Metazoa</taxon>
        <taxon>Ecdysozoa</taxon>
        <taxon>Arthropoda</taxon>
        <taxon>Hexapoda</taxon>
        <taxon>Insecta</taxon>
        <taxon>Pterygota</taxon>
        <taxon>Neoptera</taxon>
        <taxon>Endopterygota</taxon>
        <taxon>Diptera</taxon>
        <taxon>Brachycera</taxon>
        <taxon>Muscomorpha</taxon>
        <taxon>Ephydroidea</taxon>
        <taxon>Drosophilidae</taxon>
        <taxon>Drosophila</taxon>
        <taxon>Sophophora</taxon>
    </lineage>
</organism>
<keyword evidence="7" id="KW-0325">Glycoprotein</keyword>
<accession>A0AB39ZP35</accession>
<keyword evidence="9" id="KW-0732">Signal</keyword>
<dbReference type="InterPro" id="IPR052192">
    <property type="entry name" value="Insect_Ionotropic_Sensory_Rcpt"/>
</dbReference>
<name>A0AB39ZP35_DROSZ</name>
<dbReference type="Proteomes" id="UP001652628">
    <property type="component" value="Chromosome 2R"/>
</dbReference>
<evidence type="ECO:0000256" key="1">
    <source>
        <dbReference type="ARBA" id="ARBA00004651"/>
    </source>
</evidence>
<dbReference type="AlphaFoldDB" id="A0AB39ZP35"/>
<evidence type="ECO:0000256" key="3">
    <source>
        <dbReference type="ARBA" id="ARBA00022692"/>
    </source>
</evidence>
<gene>
    <name evidence="11" type="primary">LOC108017692</name>
</gene>
<feature type="transmembrane region" description="Helical" evidence="8">
    <location>
        <begin position="298"/>
        <end position="325"/>
    </location>
</feature>
<evidence type="ECO:0000313" key="10">
    <source>
        <dbReference type="Proteomes" id="UP001652628"/>
    </source>
</evidence>
<feature type="transmembrane region" description="Helical" evidence="8">
    <location>
        <begin position="365"/>
        <end position="384"/>
    </location>
</feature>
<feature type="chain" id="PRO_5047160185" description="Ionotropic receptor" evidence="9">
    <location>
        <begin position="17"/>
        <end position="587"/>
    </location>
</feature>
<reference evidence="11" key="1">
    <citation type="submission" date="2025-08" db="UniProtKB">
        <authorList>
            <consortium name="RefSeq"/>
        </authorList>
    </citation>
    <scope>IDENTIFICATION</scope>
</reference>
<proteinExistence type="predicted"/>
<dbReference type="PANTHER" id="PTHR42643:SF41">
    <property type="entry name" value="IONOTROPIC RECEPTOR 20A-RELATED"/>
    <property type="match status" value="1"/>
</dbReference>
<keyword evidence="10" id="KW-1185">Reference proteome</keyword>
<feature type="transmembrane region" description="Helical" evidence="8">
    <location>
        <begin position="551"/>
        <end position="574"/>
    </location>
</feature>
<dbReference type="GO" id="GO:0005886">
    <property type="term" value="C:plasma membrane"/>
    <property type="evidence" value="ECO:0007669"/>
    <property type="project" value="UniProtKB-SubCell"/>
</dbReference>
<evidence type="ECO:0000256" key="6">
    <source>
        <dbReference type="ARBA" id="ARBA00023170"/>
    </source>
</evidence>
<dbReference type="PANTHER" id="PTHR42643">
    <property type="entry name" value="IONOTROPIC RECEPTOR 20A-RELATED"/>
    <property type="match status" value="1"/>
</dbReference>
<dbReference type="RefSeq" id="XP_016940290.3">
    <property type="nucleotide sequence ID" value="XM_017084801.4"/>
</dbReference>
<evidence type="ECO:0000256" key="5">
    <source>
        <dbReference type="ARBA" id="ARBA00023136"/>
    </source>
</evidence>
<evidence type="ECO:0000313" key="11">
    <source>
        <dbReference type="RefSeq" id="XP_016940290.3"/>
    </source>
</evidence>
<comment type="subcellular location">
    <subcellularLocation>
        <location evidence="1">Cell membrane</location>
        <topology evidence="1">Multi-pass membrane protein</topology>
    </subcellularLocation>
</comment>
<sequence>MAWFIIILLWLGNSRAQFVDITSQTEPDLEERLFGLLLRLKTEKIYDTLLIYGRDCAFPSLASRLQVPTVLVSSGSTNFEWNFSSLTLILSCDIQAEREENYRTLMKLHLARRLILLRGDFQPESVCDFYSKKDQYNIAMVKENFDQFGVVYSCRLFQDQNYEKINFSEGKPIFIEQFRNMHGAPIRTFPVVKPPQCMFYRDATTGEERYIGFVANLLNNFVTKVNATLSMQMELAKNGAEPSFVNVTNWAAEDLLDIGMSEALSSRMSNFDTISYPYLMSSYCFMIPVPDKMPFSEIYMAIVSPPVLIVLFIIFCIISVMLIYIQKKSWRALSVTSVLMNDICLRGFLAQPFPFPRHSSRKLKLIFMILGFSSVITTTMYLAYLQTFLWAPPVDPPMTSLADLRKSRYKMAISIYDADVVNSLNVSKEQVVVLGLTKLRHLRGTFNDNYIYPVTGLRWITFNMQQNIFAYPLFYYSETICVNYFDILSFPLRRHLPYRDLFEEHMLRQKEFGLTKLWLDRSFWVMLRLNHSTREDLSPPLRDDYIEVDNLYWVLCLYFAGLGLGCTCFILELITPLTRWGRFRVLQ</sequence>
<keyword evidence="2" id="KW-1003">Cell membrane</keyword>
<evidence type="ECO:0000256" key="9">
    <source>
        <dbReference type="SAM" id="SignalP"/>
    </source>
</evidence>
<feature type="signal peptide" evidence="9">
    <location>
        <begin position="1"/>
        <end position="16"/>
    </location>
</feature>
<keyword evidence="4 8" id="KW-1133">Transmembrane helix</keyword>
<keyword evidence="3 8" id="KW-0812">Transmembrane</keyword>
<evidence type="ECO:0008006" key="12">
    <source>
        <dbReference type="Google" id="ProtNLM"/>
    </source>
</evidence>
<dbReference type="GeneID" id="108017692"/>
<evidence type="ECO:0000256" key="2">
    <source>
        <dbReference type="ARBA" id="ARBA00022475"/>
    </source>
</evidence>
<evidence type="ECO:0000256" key="7">
    <source>
        <dbReference type="ARBA" id="ARBA00023180"/>
    </source>
</evidence>